<feature type="transmembrane region" description="Helical" evidence="1">
    <location>
        <begin position="112"/>
        <end position="137"/>
    </location>
</feature>
<name>A0A5C3L4R1_COPMA</name>
<sequence length="227" mass="25769">MASIIQGYITVTRNVMITTYAYCAQLFSQPSSCPSDPVNRSGIATTVLLFDMMLTLDEEVSSVWTKKMSLGARLFFLNRYLPPVVFAFDIGDTSKLSLALNILLRVLRCRTLSMVSTFLSVITIGTVKAILVLRTYALYQKRIVLYILGGYAVAQIHQRYLRSQRTSHGQHVRIQWLCVVVNLGLARMSTNLFIWKPTVIISFYGQYKQSYAQGKHPFTTRPQVTQH</sequence>
<evidence type="ECO:0000259" key="2">
    <source>
        <dbReference type="Pfam" id="PF20151"/>
    </source>
</evidence>
<evidence type="ECO:0000313" key="3">
    <source>
        <dbReference type="EMBL" id="TFK23198.1"/>
    </source>
</evidence>
<keyword evidence="1" id="KW-0472">Membrane</keyword>
<feature type="domain" description="DUF6533" evidence="2">
    <location>
        <begin position="44"/>
        <end position="83"/>
    </location>
</feature>
<keyword evidence="1" id="KW-1133">Transmembrane helix</keyword>
<gene>
    <name evidence="3" type="ORF">FA15DRAFT_656892</name>
</gene>
<dbReference type="OrthoDB" id="3349377at2759"/>
<organism evidence="3 4">
    <name type="scientific">Coprinopsis marcescibilis</name>
    <name type="common">Agaric fungus</name>
    <name type="synonym">Psathyrella marcescibilis</name>
    <dbReference type="NCBI Taxonomy" id="230819"/>
    <lineage>
        <taxon>Eukaryota</taxon>
        <taxon>Fungi</taxon>
        <taxon>Dikarya</taxon>
        <taxon>Basidiomycota</taxon>
        <taxon>Agaricomycotina</taxon>
        <taxon>Agaricomycetes</taxon>
        <taxon>Agaricomycetidae</taxon>
        <taxon>Agaricales</taxon>
        <taxon>Agaricineae</taxon>
        <taxon>Psathyrellaceae</taxon>
        <taxon>Coprinopsis</taxon>
    </lineage>
</organism>
<keyword evidence="4" id="KW-1185">Reference proteome</keyword>
<keyword evidence="1" id="KW-0812">Transmembrane</keyword>
<reference evidence="3 4" key="1">
    <citation type="journal article" date="2019" name="Nat. Ecol. Evol.">
        <title>Megaphylogeny resolves global patterns of mushroom evolution.</title>
        <authorList>
            <person name="Varga T."/>
            <person name="Krizsan K."/>
            <person name="Foldi C."/>
            <person name="Dima B."/>
            <person name="Sanchez-Garcia M."/>
            <person name="Sanchez-Ramirez S."/>
            <person name="Szollosi G.J."/>
            <person name="Szarkandi J.G."/>
            <person name="Papp V."/>
            <person name="Albert L."/>
            <person name="Andreopoulos W."/>
            <person name="Angelini C."/>
            <person name="Antonin V."/>
            <person name="Barry K.W."/>
            <person name="Bougher N.L."/>
            <person name="Buchanan P."/>
            <person name="Buyck B."/>
            <person name="Bense V."/>
            <person name="Catcheside P."/>
            <person name="Chovatia M."/>
            <person name="Cooper J."/>
            <person name="Damon W."/>
            <person name="Desjardin D."/>
            <person name="Finy P."/>
            <person name="Geml J."/>
            <person name="Haridas S."/>
            <person name="Hughes K."/>
            <person name="Justo A."/>
            <person name="Karasinski D."/>
            <person name="Kautmanova I."/>
            <person name="Kiss B."/>
            <person name="Kocsube S."/>
            <person name="Kotiranta H."/>
            <person name="LaButti K.M."/>
            <person name="Lechner B.E."/>
            <person name="Liimatainen K."/>
            <person name="Lipzen A."/>
            <person name="Lukacs Z."/>
            <person name="Mihaltcheva S."/>
            <person name="Morgado L.N."/>
            <person name="Niskanen T."/>
            <person name="Noordeloos M.E."/>
            <person name="Ohm R.A."/>
            <person name="Ortiz-Santana B."/>
            <person name="Ovrebo C."/>
            <person name="Racz N."/>
            <person name="Riley R."/>
            <person name="Savchenko A."/>
            <person name="Shiryaev A."/>
            <person name="Soop K."/>
            <person name="Spirin V."/>
            <person name="Szebenyi C."/>
            <person name="Tomsovsky M."/>
            <person name="Tulloss R.E."/>
            <person name="Uehling J."/>
            <person name="Grigoriev I.V."/>
            <person name="Vagvolgyi C."/>
            <person name="Papp T."/>
            <person name="Martin F.M."/>
            <person name="Miettinen O."/>
            <person name="Hibbett D.S."/>
            <person name="Nagy L.G."/>
        </authorList>
    </citation>
    <scope>NUCLEOTIDE SEQUENCE [LARGE SCALE GENOMIC DNA]</scope>
    <source>
        <strain evidence="3 4">CBS 121175</strain>
    </source>
</reference>
<evidence type="ECO:0000256" key="1">
    <source>
        <dbReference type="SAM" id="Phobius"/>
    </source>
</evidence>
<accession>A0A5C3L4R1</accession>
<protein>
    <recommendedName>
        <fullName evidence="2">DUF6533 domain-containing protein</fullName>
    </recommendedName>
</protein>
<dbReference type="Proteomes" id="UP000307440">
    <property type="component" value="Unassembled WGS sequence"/>
</dbReference>
<evidence type="ECO:0000313" key="4">
    <source>
        <dbReference type="Proteomes" id="UP000307440"/>
    </source>
</evidence>
<dbReference type="AlphaFoldDB" id="A0A5C3L4R1"/>
<dbReference type="InterPro" id="IPR045340">
    <property type="entry name" value="DUF6533"/>
</dbReference>
<dbReference type="EMBL" id="ML210223">
    <property type="protein sequence ID" value="TFK23198.1"/>
    <property type="molecule type" value="Genomic_DNA"/>
</dbReference>
<proteinExistence type="predicted"/>
<dbReference type="Pfam" id="PF20151">
    <property type="entry name" value="DUF6533"/>
    <property type="match status" value="1"/>
</dbReference>